<sequence>MVYAVVVAWLVLAAIVVLTWGRLDTDRGWRAFVLTLTLGLSLLHQLLFATVTEDALVSFRYAQNIADGNGPVFNPGERVEGYTNFLWLVLIALPRAAFGADVQTAAVVFGVVAALGCVLLSYLLVNRIVAGADAEPRPAIGVAAAVLTASAGGLAVYGPSGSETPLFALLLLAVCYSLAARRPVVAGVLVSFAVMTSPEGLVVAVLGGLWLAGAALKKKHSWWAPAGYVLGALVFLIPRLAWRATFYQHFLPAPLAAKFGGPLGSQVAAGWPYLSGFALAHQGFLLLGLVAAVALLLRRTEAVEARALIWLLFATAAGLAAAAVLIGGDPGPSWRLLAPVPPLIAVAAVSAYGVLTVDIEAKPSPRPRAWPAATRLVPVTACGLAGIAVLVSVFSPEMLDRVRDWRAHGTELTEIGGWLGRYLPPGSVVSAAVPGALAARSGQLLIIDVLGRTDDHIAREGQHDGGVATDYDYVVNGRRPTVAVPADGGYADRQHCAIDPVYAGKYEVATFRRVGTPYWVSVYPRAEQAKSVVTDLDKGPDFRYVPCPS</sequence>
<organism evidence="2 3">
    <name type="scientific">Amycolatopsis mongoliensis</name>
    <dbReference type="NCBI Taxonomy" id="715475"/>
    <lineage>
        <taxon>Bacteria</taxon>
        <taxon>Bacillati</taxon>
        <taxon>Actinomycetota</taxon>
        <taxon>Actinomycetes</taxon>
        <taxon>Pseudonocardiales</taxon>
        <taxon>Pseudonocardiaceae</taxon>
        <taxon>Amycolatopsis</taxon>
    </lineage>
</organism>
<feature type="transmembrane region" description="Helical" evidence="1">
    <location>
        <begin position="105"/>
        <end position="125"/>
    </location>
</feature>
<feature type="transmembrane region" description="Helical" evidence="1">
    <location>
        <begin position="309"/>
        <end position="328"/>
    </location>
</feature>
<reference evidence="2 3" key="1">
    <citation type="submission" date="2023-06" db="EMBL/GenBank/DDBJ databases">
        <authorList>
            <person name="Oyuntsetseg B."/>
            <person name="Kim S.B."/>
        </authorList>
    </citation>
    <scope>NUCLEOTIDE SEQUENCE [LARGE SCALE GENOMIC DNA]</scope>
    <source>
        <strain evidence="2 3">4-36</strain>
    </source>
</reference>
<evidence type="ECO:0000313" key="3">
    <source>
        <dbReference type="Proteomes" id="UP001239397"/>
    </source>
</evidence>
<feature type="transmembrane region" description="Helical" evidence="1">
    <location>
        <begin position="137"/>
        <end position="157"/>
    </location>
</feature>
<keyword evidence="1" id="KW-1133">Transmembrane helix</keyword>
<evidence type="ECO:0008006" key="4">
    <source>
        <dbReference type="Google" id="ProtNLM"/>
    </source>
</evidence>
<dbReference type="RefSeq" id="WP_286000546.1">
    <property type="nucleotide sequence ID" value="NZ_CP127295.1"/>
</dbReference>
<gene>
    <name evidence="2" type="ORF">QRX60_10335</name>
</gene>
<feature type="transmembrane region" description="Helical" evidence="1">
    <location>
        <begin position="273"/>
        <end position="297"/>
    </location>
</feature>
<evidence type="ECO:0000256" key="1">
    <source>
        <dbReference type="SAM" id="Phobius"/>
    </source>
</evidence>
<proteinExistence type="predicted"/>
<accession>A0A9Y2JT57</accession>
<keyword evidence="3" id="KW-1185">Reference proteome</keyword>
<protein>
    <recommendedName>
        <fullName evidence="4">Glycosyltransferase RgtA/B/C/D-like domain-containing protein</fullName>
    </recommendedName>
</protein>
<dbReference type="Proteomes" id="UP001239397">
    <property type="component" value="Chromosome"/>
</dbReference>
<name>A0A9Y2JT57_9PSEU</name>
<dbReference type="EMBL" id="CP127295">
    <property type="protein sequence ID" value="WIY04213.1"/>
    <property type="molecule type" value="Genomic_DNA"/>
</dbReference>
<feature type="transmembrane region" description="Helical" evidence="1">
    <location>
        <begin position="6"/>
        <end position="23"/>
    </location>
</feature>
<feature type="transmembrane region" description="Helical" evidence="1">
    <location>
        <begin position="376"/>
        <end position="394"/>
    </location>
</feature>
<keyword evidence="1" id="KW-0812">Transmembrane</keyword>
<dbReference type="KEGG" id="amog:QRX60_10335"/>
<feature type="transmembrane region" description="Helical" evidence="1">
    <location>
        <begin position="186"/>
        <end position="210"/>
    </location>
</feature>
<evidence type="ECO:0000313" key="2">
    <source>
        <dbReference type="EMBL" id="WIY04213.1"/>
    </source>
</evidence>
<dbReference type="AlphaFoldDB" id="A0A9Y2JT57"/>
<keyword evidence="1" id="KW-0472">Membrane</keyword>
<feature type="transmembrane region" description="Helical" evidence="1">
    <location>
        <begin position="334"/>
        <end position="355"/>
    </location>
</feature>
<feature type="transmembrane region" description="Helical" evidence="1">
    <location>
        <begin position="222"/>
        <end position="242"/>
    </location>
</feature>
<feature type="transmembrane region" description="Helical" evidence="1">
    <location>
        <begin position="30"/>
        <end position="51"/>
    </location>
</feature>